<dbReference type="Proteomes" id="UP000568380">
    <property type="component" value="Unassembled WGS sequence"/>
</dbReference>
<keyword evidence="2 10" id="KW-0808">Transferase</keyword>
<dbReference type="InterPro" id="IPR018484">
    <property type="entry name" value="FGGY_N"/>
</dbReference>
<sequence>MTRFAAIDLGASSGRVIVSDESLTLTEVHRFPNGATMRAGALRWDIHRIFHEILYGLAKAGPVDSIGIDSWGVDYGLLGPDGTLLRDPVSYRDSRTEGVVSATIDRLGAQPLYEATGIQPHPINTIFQLLADDLTDAATMLLIPDLIAYWLTGETGAEVTNASTTGLLDIHSRTWSHDVARKAGIPTHLLPPIRHPGSPIGVMTPAHAPEACCRDAFPAWSAPVVAVASHDTASAVIATPAATDAFAYISCGTWSLVGVELSAPVLSEASRTGNFTNETGLDGTTRYLRNVMGLWLLQECLTTWGSPDLPALLQSAEEAEPHRSLIDAADPSFLAPGDMPTRIAEACRKAGQPVPRTKPETVRCILESLALAHRNAIADATALSGHQVEVIHLLGGGARNRLLSQLTADATGLPVVAGPVEATALGNILVQARAAEKVDGLREIRTLAHEFHSKYELA</sequence>
<dbReference type="GO" id="GO:0005829">
    <property type="term" value="C:cytosol"/>
    <property type="evidence" value="ECO:0007669"/>
    <property type="project" value="TreeGrafter"/>
</dbReference>
<dbReference type="CDD" id="cd07771">
    <property type="entry name" value="ASKHA_NBD_FGGY_RhaB-like"/>
    <property type="match status" value="1"/>
</dbReference>
<dbReference type="InterPro" id="IPR043129">
    <property type="entry name" value="ATPase_NBD"/>
</dbReference>
<dbReference type="GO" id="GO:0005524">
    <property type="term" value="F:ATP binding"/>
    <property type="evidence" value="ECO:0007669"/>
    <property type="project" value="UniProtKB-KW"/>
</dbReference>
<dbReference type="GO" id="GO:0019301">
    <property type="term" value="P:rhamnose catabolic process"/>
    <property type="evidence" value="ECO:0007669"/>
    <property type="project" value="InterPro"/>
</dbReference>
<dbReference type="InterPro" id="IPR018485">
    <property type="entry name" value="FGGY_C"/>
</dbReference>
<dbReference type="Pfam" id="PF00370">
    <property type="entry name" value="FGGY_N"/>
    <property type="match status" value="1"/>
</dbReference>
<evidence type="ECO:0000256" key="6">
    <source>
        <dbReference type="ARBA" id="ARBA00023157"/>
    </source>
</evidence>
<dbReference type="EC" id="2.7.1.5" evidence="10"/>
<protein>
    <submittedName>
        <fullName evidence="10">Rhamnulokinase</fullName>
        <ecNumber evidence="10">2.7.1.5</ecNumber>
    </submittedName>
</protein>
<keyword evidence="6" id="KW-1015">Disulfide bond</keyword>
<accession>A0A7W8A054</accession>
<evidence type="ECO:0000256" key="3">
    <source>
        <dbReference type="ARBA" id="ARBA00022741"/>
    </source>
</evidence>
<evidence type="ECO:0000256" key="1">
    <source>
        <dbReference type="ARBA" id="ARBA00009156"/>
    </source>
</evidence>
<proteinExistence type="inferred from homology"/>
<dbReference type="Pfam" id="PF02782">
    <property type="entry name" value="FGGY_C"/>
    <property type="match status" value="1"/>
</dbReference>
<dbReference type="GO" id="GO:0008993">
    <property type="term" value="F:rhamnulokinase activity"/>
    <property type="evidence" value="ECO:0007669"/>
    <property type="project" value="UniProtKB-EC"/>
</dbReference>
<comment type="similarity">
    <text evidence="1">Belongs to the FGGY kinase family.</text>
</comment>
<gene>
    <name evidence="10" type="ORF">HNR40_002543</name>
</gene>
<evidence type="ECO:0000256" key="7">
    <source>
        <dbReference type="ARBA" id="ARBA00023308"/>
    </source>
</evidence>
<dbReference type="PANTHER" id="PTHR10196">
    <property type="entry name" value="SUGAR KINASE"/>
    <property type="match status" value="1"/>
</dbReference>
<feature type="domain" description="Carbohydrate kinase FGGY N-terminal" evidence="8">
    <location>
        <begin position="6"/>
        <end position="217"/>
    </location>
</feature>
<comment type="caution">
    <text evidence="10">The sequence shown here is derived from an EMBL/GenBank/DDBJ whole genome shotgun (WGS) entry which is preliminary data.</text>
</comment>
<name>A0A7W8A054_9ACTN</name>
<evidence type="ECO:0000256" key="2">
    <source>
        <dbReference type="ARBA" id="ARBA00022679"/>
    </source>
</evidence>
<dbReference type="InterPro" id="IPR013449">
    <property type="entry name" value="Rhamnulokinase"/>
</dbReference>
<dbReference type="GO" id="GO:0006071">
    <property type="term" value="P:glycerol metabolic process"/>
    <property type="evidence" value="ECO:0007669"/>
    <property type="project" value="TreeGrafter"/>
</dbReference>
<evidence type="ECO:0000313" key="10">
    <source>
        <dbReference type="EMBL" id="MBB5077070.1"/>
    </source>
</evidence>
<evidence type="ECO:0000259" key="8">
    <source>
        <dbReference type="Pfam" id="PF00370"/>
    </source>
</evidence>
<dbReference type="RefSeq" id="WP_184960673.1">
    <property type="nucleotide sequence ID" value="NZ_JACHIN010000003.1"/>
</dbReference>
<dbReference type="Gene3D" id="3.30.420.40">
    <property type="match status" value="2"/>
</dbReference>
<evidence type="ECO:0000256" key="4">
    <source>
        <dbReference type="ARBA" id="ARBA00022777"/>
    </source>
</evidence>
<keyword evidence="4 10" id="KW-0418">Kinase</keyword>
<dbReference type="AlphaFoldDB" id="A0A7W8A054"/>
<feature type="domain" description="Carbohydrate kinase FGGY C-terminal" evidence="9">
    <location>
        <begin position="247"/>
        <end position="435"/>
    </location>
</feature>
<keyword evidence="3" id="KW-0547">Nucleotide-binding</keyword>
<organism evidence="10 11">
    <name type="scientific">Nonomuraea endophytica</name>
    <dbReference type="NCBI Taxonomy" id="714136"/>
    <lineage>
        <taxon>Bacteria</taxon>
        <taxon>Bacillati</taxon>
        <taxon>Actinomycetota</taxon>
        <taxon>Actinomycetes</taxon>
        <taxon>Streptosporangiales</taxon>
        <taxon>Streptosporangiaceae</taxon>
        <taxon>Nonomuraea</taxon>
    </lineage>
</organism>
<dbReference type="PANTHER" id="PTHR10196:SF93">
    <property type="entry name" value="L-RHAMNULOKINASE"/>
    <property type="match status" value="1"/>
</dbReference>
<dbReference type="SUPFAM" id="SSF53067">
    <property type="entry name" value="Actin-like ATPase domain"/>
    <property type="match status" value="2"/>
</dbReference>
<evidence type="ECO:0000313" key="11">
    <source>
        <dbReference type="Proteomes" id="UP000568380"/>
    </source>
</evidence>
<evidence type="ECO:0000256" key="5">
    <source>
        <dbReference type="ARBA" id="ARBA00022840"/>
    </source>
</evidence>
<evidence type="ECO:0000259" key="9">
    <source>
        <dbReference type="Pfam" id="PF02782"/>
    </source>
</evidence>
<keyword evidence="7" id="KW-0684">Rhamnose metabolism</keyword>
<dbReference type="EMBL" id="JACHIN010000003">
    <property type="protein sequence ID" value="MBB5077070.1"/>
    <property type="molecule type" value="Genomic_DNA"/>
</dbReference>
<reference evidence="10 11" key="1">
    <citation type="submission" date="2020-08" db="EMBL/GenBank/DDBJ databases">
        <title>Genomic Encyclopedia of Type Strains, Phase IV (KMG-IV): sequencing the most valuable type-strain genomes for metagenomic binning, comparative biology and taxonomic classification.</title>
        <authorList>
            <person name="Goeker M."/>
        </authorList>
    </citation>
    <scope>NUCLEOTIDE SEQUENCE [LARGE SCALE GENOMIC DNA]</scope>
    <source>
        <strain evidence="10 11">DSM 45385</strain>
    </source>
</reference>
<dbReference type="GO" id="GO:0004370">
    <property type="term" value="F:glycerol kinase activity"/>
    <property type="evidence" value="ECO:0007669"/>
    <property type="project" value="TreeGrafter"/>
</dbReference>
<keyword evidence="11" id="KW-1185">Reference proteome</keyword>
<keyword evidence="5" id="KW-0067">ATP-binding</keyword>